<protein>
    <recommendedName>
        <fullName evidence="4">RRM domain-containing protein</fullName>
    </recommendedName>
</protein>
<evidence type="ECO:0000256" key="3">
    <source>
        <dbReference type="SAM" id="MobiDB-lite"/>
    </source>
</evidence>
<dbReference type="InterPro" id="IPR035979">
    <property type="entry name" value="RBD_domain_sf"/>
</dbReference>
<keyword evidence="6" id="KW-1185">Reference proteome</keyword>
<evidence type="ECO:0000256" key="2">
    <source>
        <dbReference type="PROSITE-ProRule" id="PRU00176"/>
    </source>
</evidence>
<dbReference type="GO" id="GO:1990904">
    <property type="term" value="C:ribonucleoprotein complex"/>
    <property type="evidence" value="ECO:0007669"/>
    <property type="project" value="TreeGrafter"/>
</dbReference>
<feature type="region of interest" description="Disordered" evidence="3">
    <location>
        <begin position="28"/>
        <end position="81"/>
    </location>
</feature>
<reference evidence="5" key="1">
    <citation type="submission" date="2021-12" db="EMBL/GenBank/DDBJ databases">
        <authorList>
            <person name="Martin H S."/>
        </authorList>
    </citation>
    <scope>NUCLEOTIDE SEQUENCE</scope>
</reference>
<gene>
    <name evidence="5" type="ORF">BINO364_LOCUS10695</name>
</gene>
<feature type="compositionally biased region" description="Polar residues" evidence="3">
    <location>
        <begin position="67"/>
        <end position="80"/>
    </location>
</feature>
<feature type="compositionally biased region" description="Polar residues" evidence="3">
    <location>
        <begin position="383"/>
        <end position="394"/>
    </location>
</feature>
<proteinExistence type="predicted"/>
<name>A0A8J9VET4_9NEOP</name>
<keyword evidence="1 2" id="KW-0694">RNA-binding</keyword>
<dbReference type="Gene3D" id="3.30.70.330">
    <property type="match status" value="1"/>
</dbReference>
<feature type="region of interest" description="Disordered" evidence="3">
    <location>
        <begin position="360"/>
        <end position="433"/>
    </location>
</feature>
<evidence type="ECO:0000256" key="1">
    <source>
        <dbReference type="ARBA" id="ARBA00022884"/>
    </source>
</evidence>
<feature type="compositionally biased region" description="Polar residues" evidence="3">
    <location>
        <begin position="408"/>
        <end position="428"/>
    </location>
</feature>
<dbReference type="EMBL" id="OV170225">
    <property type="protein sequence ID" value="CAH0725075.1"/>
    <property type="molecule type" value="Genomic_DNA"/>
</dbReference>
<dbReference type="OrthoDB" id="610462at2759"/>
<sequence>MDPNENNNLFESVQLELITIKAELKEEPLEVADITNQEEDRMSDTSNSSKANVKRRRYSNSQDEESSANSNPVLSTSNSQDRQERRIFTLYVTNTPGEWTSNQIIDFIKEQCGIHISKINDSREANSEAYFQIKLKFTNREQLDRVFLKLKEKEVEGKLTAQLDDVHDDSQSDAESETIVQIGERDSGETEEATGNAQNIECDENSFHMKEDYLQSLGIKLPLTNWVTVTNFRCDKSELKEVLELCGKVLICSVVTISTKYANVMYSHPLEAVQAISMLNGQKFYGKPLKLTMNNEVDMKTFLPKGLADVGPGLGKFGKPLPDLAEQYKNFVEGKNSSINAYLFHPDLLDKLGVTVDEDSSYARPVNNSPSNEDNTSDRSRESSPNARNVQASQFGPIGQRPPRPRSTPINTRPQFHNNPISNFNNRVNGPIVPRGVNSSNILGPMQGPRGPNPGAIIFSNCPPIPGIDSNHPRNFHNGQAMVRPGPMSGPIGPMGHSGHMGPRPVGPMVGPSPRIPIPAPTNRFPGPVSPMLGPRPVGPGGPVGPISLVGPVGQVGPIGQVGSVVQMGPRGPGPNGPMPNQNVPVSNIRPVMPSGPYMAQPVVAGCNVQMFKGNDPVTLQISNLPPTTNFVNLGQKLSELGHVVFLEFTTPGCAVVRFASPSDAERCFQNYRKVLG</sequence>
<dbReference type="PROSITE" id="PS50102">
    <property type="entry name" value="RRM"/>
    <property type="match status" value="1"/>
</dbReference>
<dbReference type="Proteomes" id="UP000838878">
    <property type="component" value="Chromosome 5"/>
</dbReference>
<evidence type="ECO:0000259" key="4">
    <source>
        <dbReference type="PROSITE" id="PS50102"/>
    </source>
</evidence>
<dbReference type="PANTHER" id="PTHR23003">
    <property type="entry name" value="RNA RECOGNITION MOTIF RRM DOMAIN CONTAINING PROTEIN"/>
    <property type="match status" value="1"/>
</dbReference>
<organism evidence="5 6">
    <name type="scientific">Brenthis ino</name>
    <name type="common">lesser marbled fritillary</name>
    <dbReference type="NCBI Taxonomy" id="405034"/>
    <lineage>
        <taxon>Eukaryota</taxon>
        <taxon>Metazoa</taxon>
        <taxon>Ecdysozoa</taxon>
        <taxon>Arthropoda</taxon>
        <taxon>Hexapoda</taxon>
        <taxon>Insecta</taxon>
        <taxon>Pterygota</taxon>
        <taxon>Neoptera</taxon>
        <taxon>Endopterygota</taxon>
        <taxon>Lepidoptera</taxon>
        <taxon>Glossata</taxon>
        <taxon>Ditrysia</taxon>
        <taxon>Papilionoidea</taxon>
        <taxon>Nymphalidae</taxon>
        <taxon>Heliconiinae</taxon>
        <taxon>Argynnini</taxon>
        <taxon>Brenthis</taxon>
    </lineage>
</organism>
<evidence type="ECO:0000313" key="6">
    <source>
        <dbReference type="Proteomes" id="UP000838878"/>
    </source>
</evidence>
<accession>A0A8J9VET4</accession>
<dbReference type="InterPro" id="IPR050374">
    <property type="entry name" value="RRT5_SRSF_SR"/>
</dbReference>
<dbReference type="SUPFAM" id="SSF54928">
    <property type="entry name" value="RNA-binding domain, RBD"/>
    <property type="match status" value="1"/>
</dbReference>
<dbReference type="Pfam" id="PF00076">
    <property type="entry name" value="RRM_1"/>
    <property type="match status" value="1"/>
</dbReference>
<dbReference type="GO" id="GO:0005634">
    <property type="term" value="C:nucleus"/>
    <property type="evidence" value="ECO:0007669"/>
    <property type="project" value="TreeGrafter"/>
</dbReference>
<dbReference type="InterPro" id="IPR012677">
    <property type="entry name" value="Nucleotide-bd_a/b_plait_sf"/>
</dbReference>
<feature type="non-terminal residue" evidence="5">
    <location>
        <position position="677"/>
    </location>
</feature>
<feature type="domain" description="RRM" evidence="4">
    <location>
        <begin position="225"/>
        <end position="296"/>
    </location>
</feature>
<evidence type="ECO:0000313" key="5">
    <source>
        <dbReference type="EMBL" id="CAH0725075.1"/>
    </source>
</evidence>
<feature type="region of interest" description="Disordered" evidence="3">
    <location>
        <begin position="161"/>
        <end position="195"/>
    </location>
</feature>
<dbReference type="PANTHER" id="PTHR23003:SF3">
    <property type="entry name" value="FI21236P1-RELATED"/>
    <property type="match status" value="1"/>
</dbReference>
<dbReference type="GO" id="GO:0005737">
    <property type="term" value="C:cytoplasm"/>
    <property type="evidence" value="ECO:0007669"/>
    <property type="project" value="TreeGrafter"/>
</dbReference>
<dbReference type="InterPro" id="IPR000504">
    <property type="entry name" value="RRM_dom"/>
</dbReference>
<dbReference type="GO" id="GO:0003729">
    <property type="term" value="F:mRNA binding"/>
    <property type="evidence" value="ECO:0007669"/>
    <property type="project" value="TreeGrafter"/>
</dbReference>
<dbReference type="CDD" id="cd00590">
    <property type="entry name" value="RRM_SF"/>
    <property type="match status" value="1"/>
</dbReference>
<dbReference type="SMART" id="SM00360">
    <property type="entry name" value="RRM"/>
    <property type="match status" value="1"/>
</dbReference>
<dbReference type="AlphaFoldDB" id="A0A8J9VET4"/>